<dbReference type="PROSITE" id="PS50111">
    <property type="entry name" value="CHEMOTAXIS_TRANSDUC_2"/>
    <property type="match status" value="1"/>
</dbReference>
<dbReference type="RefSeq" id="WP_181022524.1">
    <property type="nucleotide sequence ID" value="NZ_FNUL01000011.1"/>
</dbReference>
<evidence type="ECO:0000256" key="4">
    <source>
        <dbReference type="SAM" id="Coils"/>
    </source>
</evidence>
<feature type="domain" description="HAMP" evidence="7">
    <location>
        <begin position="240"/>
        <end position="298"/>
    </location>
</feature>
<feature type="domain" description="Methyl-accepting transducer" evidence="6">
    <location>
        <begin position="303"/>
        <end position="575"/>
    </location>
</feature>
<proteinExistence type="inferred from homology"/>
<protein>
    <submittedName>
        <fullName evidence="8">Methyl-accepting chemotaxis protein</fullName>
    </submittedName>
</protein>
<accession>A0A1H5VF45</accession>
<evidence type="ECO:0000313" key="8">
    <source>
        <dbReference type="EMBL" id="SEF85972.1"/>
    </source>
</evidence>
<dbReference type="Gene3D" id="1.10.287.950">
    <property type="entry name" value="Methyl-accepting chemotaxis protein"/>
    <property type="match status" value="1"/>
</dbReference>
<dbReference type="PANTHER" id="PTHR32089">
    <property type="entry name" value="METHYL-ACCEPTING CHEMOTAXIS PROTEIN MCPB"/>
    <property type="match status" value="1"/>
</dbReference>
<dbReference type="EMBL" id="FNUL01000011">
    <property type="protein sequence ID" value="SEF85972.1"/>
    <property type="molecule type" value="Genomic_DNA"/>
</dbReference>
<dbReference type="AlphaFoldDB" id="A0A1H5VF45"/>
<evidence type="ECO:0000259" key="6">
    <source>
        <dbReference type="PROSITE" id="PS50111"/>
    </source>
</evidence>
<feature type="transmembrane region" description="Helical" evidence="5">
    <location>
        <begin position="215"/>
        <end position="238"/>
    </location>
</feature>
<comment type="similarity">
    <text evidence="2">Belongs to the methyl-accepting chemotaxis (MCP) protein family.</text>
</comment>
<feature type="transmembrane region" description="Helical" evidence="5">
    <location>
        <begin position="23"/>
        <end position="42"/>
    </location>
</feature>
<dbReference type="Proteomes" id="UP000236726">
    <property type="component" value="Unassembled WGS sequence"/>
</dbReference>
<dbReference type="Pfam" id="PF00015">
    <property type="entry name" value="MCPsignal"/>
    <property type="match status" value="1"/>
</dbReference>
<dbReference type="InterPro" id="IPR003660">
    <property type="entry name" value="HAMP_dom"/>
</dbReference>
<dbReference type="GO" id="GO:0016020">
    <property type="term" value="C:membrane"/>
    <property type="evidence" value="ECO:0007669"/>
    <property type="project" value="InterPro"/>
</dbReference>
<dbReference type="SMART" id="SM00283">
    <property type="entry name" value="MA"/>
    <property type="match status" value="1"/>
</dbReference>
<dbReference type="PROSITE" id="PS50885">
    <property type="entry name" value="HAMP"/>
    <property type="match status" value="1"/>
</dbReference>
<name>A0A1H5VF45_9FIRM</name>
<keyword evidence="5" id="KW-0812">Transmembrane</keyword>
<sequence length="605" mass="65819">MANVSERKDSKIPFLKTVTGMSLISYAILLCVFVFTITSVVAKTKRISNAARNVTENLESMLTDLRVFEVDMRILDNDGFALAAMYDTLLYLKDDSGQSQVDSKIDEMNTCLTEMSDAVSGLETVINGYQGRAETVATAKEATKVLKDAYADYKKEYESVVSAAKTGDTLTISGVVYGDASTLLATMKEQLEILNEESGKIADEMKGFIDITASSAFSIINTMMVVYLIVIILCLIVNNNMIGKKVKEISNEISSIIQDIKNNKGDLTARVQTKTSSELVYIKDGFNEFIVTLQDILGEVKNGTESLKTSSGNMTSQIALARDNITNTSAALEELSASMETVSSTASMIDNSLSDVNVATESINTKVEDGATKTKEIQTEANKIKNDAQQKKNNTGNKMKTLSGVLEQSVKDSEKVKQINELTNVILDIASQTNLLALNASIEAARAGEAGRGFAVVAEEISTLADNSRETAGNIQNISNEVTTAVNSLADNAMQVLDFINKTVLADYDEYVGIGEKYEETAIYINEMLEGIDGQVQSLNSAMNEMSSSVENITRSVQESSEAISQSAENSQDIVYEINDISVAMDTNNDVTRKLDEATQKFEKY</sequence>
<keyword evidence="4" id="KW-0175">Coiled coil</keyword>
<keyword evidence="9" id="KW-1185">Reference proteome</keyword>
<gene>
    <name evidence="8" type="ORF">SAMN05216537_11111</name>
</gene>
<evidence type="ECO:0000259" key="7">
    <source>
        <dbReference type="PROSITE" id="PS50885"/>
    </source>
</evidence>
<dbReference type="PANTHER" id="PTHR32089:SF112">
    <property type="entry name" value="LYSOZYME-LIKE PROTEIN-RELATED"/>
    <property type="match status" value="1"/>
</dbReference>
<dbReference type="GO" id="GO:0007165">
    <property type="term" value="P:signal transduction"/>
    <property type="evidence" value="ECO:0007669"/>
    <property type="project" value="UniProtKB-KW"/>
</dbReference>
<evidence type="ECO:0000313" key="9">
    <source>
        <dbReference type="Proteomes" id="UP000236726"/>
    </source>
</evidence>
<evidence type="ECO:0000256" key="1">
    <source>
        <dbReference type="ARBA" id="ARBA00023224"/>
    </source>
</evidence>
<evidence type="ECO:0000256" key="5">
    <source>
        <dbReference type="SAM" id="Phobius"/>
    </source>
</evidence>
<dbReference type="SUPFAM" id="SSF58104">
    <property type="entry name" value="Methyl-accepting chemotaxis protein (MCP) signaling domain"/>
    <property type="match status" value="1"/>
</dbReference>
<feature type="coiled-coil region" evidence="4">
    <location>
        <begin position="177"/>
        <end position="204"/>
    </location>
</feature>
<keyword evidence="5" id="KW-0472">Membrane</keyword>
<dbReference type="STRING" id="1410661.GCA_000702205_01841"/>
<evidence type="ECO:0000256" key="3">
    <source>
        <dbReference type="PROSITE-ProRule" id="PRU00284"/>
    </source>
</evidence>
<evidence type="ECO:0000256" key="2">
    <source>
        <dbReference type="ARBA" id="ARBA00029447"/>
    </source>
</evidence>
<keyword evidence="1 3" id="KW-0807">Transducer</keyword>
<dbReference type="InterPro" id="IPR004089">
    <property type="entry name" value="MCPsignal_dom"/>
</dbReference>
<keyword evidence="5" id="KW-1133">Transmembrane helix</keyword>
<organism evidence="8 9">
    <name type="scientific">Lachnospira multipara</name>
    <dbReference type="NCBI Taxonomy" id="28051"/>
    <lineage>
        <taxon>Bacteria</taxon>
        <taxon>Bacillati</taxon>
        <taxon>Bacillota</taxon>
        <taxon>Clostridia</taxon>
        <taxon>Lachnospirales</taxon>
        <taxon>Lachnospiraceae</taxon>
        <taxon>Lachnospira</taxon>
    </lineage>
</organism>
<reference evidence="8 9" key="1">
    <citation type="submission" date="2016-10" db="EMBL/GenBank/DDBJ databases">
        <authorList>
            <person name="de Groot N.N."/>
        </authorList>
    </citation>
    <scope>NUCLEOTIDE SEQUENCE [LARGE SCALE GENOMIC DNA]</scope>
    <source>
        <strain evidence="8 9">D15d</strain>
    </source>
</reference>